<dbReference type="EMBL" id="JAVRHV010000001">
    <property type="protein sequence ID" value="MDT0552254.1"/>
    <property type="molecule type" value="Genomic_DNA"/>
</dbReference>
<feature type="transmembrane region" description="Helical" evidence="1">
    <location>
        <begin position="288"/>
        <end position="310"/>
    </location>
</feature>
<keyword evidence="1" id="KW-0472">Membrane</keyword>
<organism evidence="5 6">
    <name type="scientific">Urechidicola vernalis</name>
    <dbReference type="NCBI Taxonomy" id="3075600"/>
    <lineage>
        <taxon>Bacteria</taxon>
        <taxon>Pseudomonadati</taxon>
        <taxon>Bacteroidota</taxon>
        <taxon>Flavobacteriia</taxon>
        <taxon>Flavobacteriales</taxon>
        <taxon>Flavobacteriaceae</taxon>
        <taxon>Urechidicola</taxon>
    </lineage>
</organism>
<keyword evidence="2" id="KW-0732">Signal</keyword>
<feature type="transmembrane region" description="Helical" evidence="1">
    <location>
        <begin position="316"/>
        <end position="337"/>
    </location>
</feature>
<feature type="transmembrane region" description="Helical" evidence="1">
    <location>
        <begin position="344"/>
        <end position="363"/>
    </location>
</feature>
<feature type="domain" description="Lnb N-terminal periplasmic" evidence="3">
    <location>
        <begin position="30"/>
        <end position="163"/>
    </location>
</feature>
<dbReference type="Proteomes" id="UP001252186">
    <property type="component" value="Unassembled WGS sequence"/>
</dbReference>
<feature type="domain" description="Lnb-like transmembrane" evidence="4">
    <location>
        <begin position="254"/>
        <end position="389"/>
    </location>
</feature>
<evidence type="ECO:0000313" key="6">
    <source>
        <dbReference type="Proteomes" id="UP001252186"/>
    </source>
</evidence>
<keyword evidence="6" id="KW-1185">Reference proteome</keyword>
<feature type="transmembrane region" description="Helical" evidence="1">
    <location>
        <begin position="258"/>
        <end position="276"/>
    </location>
</feature>
<dbReference type="InterPro" id="IPR057436">
    <property type="entry name" value="5TMH_Lnb"/>
</dbReference>
<evidence type="ECO:0000313" key="5">
    <source>
        <dbReference type="EMBL" id="MDT0552254.1"/>
    </source>
</evidence>
<proteinExistence type="predicted"/>
<dbReference type="Pfam" id="PF13387">
    <property type="entry name" value="Lnb_N"/>
    <property type="match status" value="1"/>
</dbReference>
<sequence>MKKLLLLFILCFTITGNSQQTSTNFISLSNKAEISVITCGPGDEVYAAFGHSAFRIEDKKNGIDRVYNYGTFNFNTPNFYGKFAQGNLLYLLSAYDFNRFVGSYYKEGRWVKAQVLDLKPSEVQACFEFLENNALPENSPYLYDYFFDNCSTRLYDVIDEVVGEKLVIPETFKNSKGTHRSLIQPYLVDKPWGDFGIDIALGSVIDRAVSMEEFLFLPENVFTFFDQLKINENGVEKNIVKRTDTILKAQEKDSNSSFFSPFILFSVFSIFVVLITGKDKRKKQRTKWLDFTLFFGIGLLGLMLSLISFATNHASAANNFNLLWAFAPNLLVSFVLLKKELPMWIHTYCLGLLILMGLLLLIWLLQIQIFSNAVIPILLLLGYRYYYLWKLKPRS</sequence>
<reference evidence="5 6" key="1">
    <citation type="submission" date="2023-09" db="EMBL/GenBank/DDBJ databases">
        <authorList>
            <person name="Rey-Velasco X."/>
        </authorList>
    </citation>
    <scope>NUCLEOTIDE SEQUENCE [LARGE SCALE GENOMIC DNA]</scope>
    <source>
        <strain evidence="5 6">P050</strain>
    </source>
</reference>
<feature type="chain" id="PRO_5047494327" evidence="2">
    <location>
        <begin position="19"/>
        <end position="395"/>
    </location>
</feature>
<feature type="signal peptide" evidence="2">
    <location>
        <begin position="1"/>
        <end position="18"/>
    </location>
</feature>
<comment type="caution">
    <text evidence="5">The sequence shown here is derived from an EMBL/GenBank/DDBJ whole genome shotgun (WGS) entry which is preliminary data.</text>
</comment>
<evidence type="ECO:0000259" key="4">
    <source>
        <dbReference type="Pfam" id="PF25221"/>
    </source>
</evidence>
<evidence type="ECO:0000256" key="1">
    <source>
        <dbReference type="SAM" id="Phobius"/>
    </source>
</evidence>
<name>A0ABU2Y3M6_9FLAO</name>
<gene>
    <name evidence="5" type="ORF">RM519_03245</name>
</gene>
<dbReference type="Pfam" id="PF25221">
    <property type="entry name" value="5TMH_Lnb"/>
    <property type="match status" value="1"/>
</dbReference>
<evidence type="ECO:0000259" key="3">
    <source>
        <dbReference type="Pfam" id="PF13387"/>
    </source>
</evidence>
<feature type="transmembrane region" description="Helical" evidence="1">
    <location>
        <begin position="369"/>
        <end position="387"/>
    </location>
</feature>
<accession>A0ABU2Y3M6</accession>
<evidence type="ECO:0000256" key="2">
    <source>
        <dbReference type="SAM" id="SignalP"/>
    </source>
</evidence>
<keyword evidence="1" id="KW-1133">Transmembrane helix</keyword>
<keyword evidence="1" id="KW-0812">Transmembrane</keyword>
<protein>
    <submittedName>
        <fullName evidence="5">DUF4105 domain-containing protein</fullName>
    </submittedName>
</protein>
<dbReference type="InterPro" id="IPR025178">
    <property type="entry name" value="Lnb_N"/>
</dbReference>
<dbReference type="RefSeq" id="WP_311592102.1">
    <property type="nucleotide sequence ID" value="NZ_JAVRHV010000001.1"/>
</dbReference>